<sequence>FTQVLNKVKSVLTSDIKNQLETTKNSIDSLKHRLDIYEQNQNKFITSMQCISNEHGIKIQRIEETLTSTTTILENLSTPSSVLQTTMDSILPYIQNWDNNINNILNTTNNSSCAIATANPILTAKIHDKMRYFNRFDDFEPQISNNHYKSSNRLAALNKIPEEQLSHPKDEVEKLFSFEVTSPEVSDVEEMLNSGGCHSYTTPMPHEIIKTDDPRWTNLQSLIPAKPKNLPIW</sequence>
<proteinExistence type="predicted"/>
<gene>
    <name evidence="1" type="ORF">DHETER_LOCUS12004</name>
</gene>
<accession>A0ACA9PH29</accession>
<evidence type="ECO:0000313" key="1">
    <source>
        <dbReference type="EMBL" id="CAG8706113.1"/>
    </source>
</evidence>
<feature type="non-terminal residue" evidence="1">
    <location>
        <position position="233"/>
    </location>
</feature>
<name>A0ACA9PH29_9GLOM</name>
<feature type="non-terminal residue" evidence="1">
    <location>
        <position position="1"/>
    </location>
</feature>
<reference evidence="1" key="1">
    <citation type="submission" date="2021-06" db="EMBL/GenBank/DDBJ databases">
        <authorList>
            <person name="Kallberg Y."/>
            <person name="Tangrot J."/>
            <person name="Rosling A."/>
        </authorList>
    </citation>
    <scope>NUCLEOTIDE SEQUENCE</scope>
    <source>
        <strain evidence="1">IL203A</strain>
    </source>
</reference>
<organism evidence="1 2">
    <name type="scientific">Dentiscutata heterogama</name>
    <dbReference type="NCBI Taxonomy" id="1316150"/>
    <lineage>
        <taxon>Eukaryota</taxon>
        <taxon>Fungi</taxon>
        <taxon>Fungi incertae sedis</taxon>
        <taxon>Mucoromycota</taxon>
        <taxon>Glomeromycotina</taxon>
        <taxon>Glomeromycetes</taxon>
        <taxon>Diversisporales</taxon>
        <taxon>Gigasporaceae</taxon>
        <taxon>Dentiscutata</taxon>
    </lineage>
</organism>
<keyword evidence="2" id="KW-1185">Reference proteome</keyword>
<dbReference type="EMBL" id="CAJVPU010028156">
    <property type="protein sequence ID" value="CAG8706113.1"/>
    <property type="molecule type" value="Genomic_DNA"/>
</dbReference>
<evidence type="ECO:0000313" key="2">
    <source>
        <dbReference type="Proteomes" id="UP000789702"/>
    </source>
</evidence>
<comment type="caution">
    <text evidence="1">The sequence shown here is derived from an EMBL/GenBank/DDBJ whole genome shotgun (WGS) entry which is preliminary data.</text>
</comment>
<dbReference type="Proteomes" id="UP000789702">
    <property type="component" value="Unassembled WGS sequence"/>
</dbReference>
<protein>
    <submittedName>
        <fullName evidence="1">4823_t:CDS:1</fullName>
    </submittedName>
</protein>